<dbReference type="Pfam" id="PF13637">
    <property type="entry name" value="Ank_4"/>
    <property type="match status" value="1"/>
</dbReference>
<gene>
    <name evidence="5" type="ORF">PGLA1383_LOCUS49515</name>
    <name evidence="6" type="ORF">PGLA2088_LOCUS30979</name>
</gene>
<dbReference type="PROSITE" id="PS50297">
    <property type="entry name" value="ANK_REP_REGION"/>
    <property type="match status" value="3"/>
</dbReference>
<dbReference type="Gene3D" id="1.25.40.20">
    <property type="entry name" value="Ankyrin repeat-containing domain"/>
    <property type="match status" value="2"/>
</dbReference>
<organism evidence="5 7">
    <name type="scientific">Polarella glacialis</name>
    <name type="common">Dinoflagellate</name>
    <dbReference type="NCBI Taxonomy" id="89957"/>
    <lineage>
        <taxon>Eukaryota</taxon>
        <taxon>Sar</taxon>
        <taxon>Alveolata</taxon>
        <taxon>Dinophyceae</taxon>
        <taxon>Suessiales</taxon>
        <taxon>Suessiaceae</taxon>
        <taxon>Polarella</taxon>
    </lineage>
</organism>
<reference evidence="5" key="1">
    <citation type="submission" date="2021-02" db="EMBL/GenBank/DDBJ databases">
        <authorList>
            <person name="Dougan E. K."/>
            <person name="Rhodes N."/>
            <person name="Thang M."/>
            <person name="Chan C."/>
        </authorList>
    </citation>
    <scope>NUCLEOTIDE SEQUENCE</scope>
</reference>
<feature type="region of interest" description="Disordered" evidence="4">
    <location>
        <begin position="41"/>
        <end position="94"/>
    </location>
</feature>
<dbReference type="PROSITE" id="PS50088">
    <property type="entry name" value="ANK_REPEAT"/>
    <property type="match status" value="3"/>
</dbReference>
<dbReference type="SMART" id="SM00248">
    <property type="entry name" value="ANK"/>
    <property type="match status" value="5"/>
</dbReference>
<feature type="repeat" description="ANK" evidence="3">
    <location>
        <begin position="250"/>
        <end position="272"/>
    </location>
</feature>
<dbReference type="Proteomes" id="UP000654075">
    <property type="component" value="Unassembled WGS sequence"/>
</dbReference>
<feature type="repeat" description="ANK" evidence="3">
    <location>
        <begin position="285"/>
        <end position="305"/>
    </location>
</feature>
<keyword evidence="7" id="KW-1185">Reference proteome</keyword>
<evidence type="ECO:0000313" key="6">
    <source>
        <dbReference type="EMBL" id="CAE8699016.1"/>
    </source>
</evidence>
<dbReference type="InterPro" id="IPR002110">
    <property type="entry name" value="Ankyrin_rpt"/>
</dbReference>
<name>A0A813H7W1_POLGL</name>
<sequence length="535" mass="57806">MTACEGGPGWRPQDQGSNPRQPRIAWDFAAEAIRPAPFAVSIATRPPPDVPYAAKRLPAAVASSPSWPQTQGPPPRPRRAASQSGGAVSSSARGPGRSALAVLLDLYRTSQEAPEAFRAEFESTSAYVLTLLETSAPDGDSQHGPGGENTLHCAAGSGCIEVCEYLLQRHPKLNFQQDSHGHTPLLWAVRHGMLGAVAALLRQGAVAQHVDRRGLTALHWAAALGYPRICRLLLAVPGLAREVGDSCCSRGWTPLHAAAYQGSADCCRALIELANADVGVRTPGEEWTPLHLAAMQGNAEALEVLAPRASSEVLLALDVDNRSARDLAEEAGHQDATQVLKDPEEAHQRLVCKWSKMLDTAGPEVKLSDLLSAALGIEAPELERIGKDAVELSWHITDLEYRVTGYVVEVRRVDGPEGAAPSRVYYARAPEQRKLERVQFLVPRLRTNGLPVWEQSGTFQFRLTGCCDRANQLPRAVRQVSSGWSAPACLVRPRTKQRGRAASLSDAAAVRKRALAAQRRPQSRPRWPPSAIISN</sequence>
<dbReference type="Pfam" id="PF12796">
    <property type="entry name" value="Ank_2"/>
    <property type="match status" value="1"/>
</dbReference>
<dbReference type="PANTHER" id="PTHR24161">
    <property type="entry name" value="ANK_REP_REGION DOMAIN-CONTAINING PROTEIN-RELATED"/>
    <property type="match status" value="1"/>
</dbReference>
<proteinExistence type="predicted"/>
<evidence type="ECO:0000256" key="2">
    <source>
        <dbReference type="ARBA" id="ARBA00023043"/>
    </source>
</evidence>
<evidence type="ECO:0000313" key="5">
    <source>
        <dbReference type="EMBL" id="CAE8633739.1"/>
    </source>
</evidence>
<evidence type="ECO:0000256" key="3">
    <source>
        <dbReference type="PROSITE-ProRule" id="PRU00023"/>
    </source>
</evidence>
<dbReference type="OrthoDB" id="440741at2759"/>
<feature type="region of interest" description="Disordered" evidence="4">
    <location>
        <begin position="515"/>
        <end position="535"/>
    </location>
</feature>
<dbReference type="EMBL" id="CAJNNV010030838">
    <property type="protein sequence ID" value="CAE8633739.1"/>
    <property type="molecule type" value="Genomic_DNA"/>
</dbReference>
<feature type="repeat" description="ANK" evidence="3">
    <location>
        <begin position="180"/>
        <end position="212"/>
    </location>
</feature>
<dbReference type="SUPFAM" id="SSF48403">
    <property type="entry name" value="Ankyrin repeat"/>
    <property type="match status" value="1"/>
</dbReference>
<feature type="compositionally biased region" description="Low complexity" evidence="4">
    <location>
        <begin position="80"/>
        <end position="94"/>
    </location>
</feature>
<protein>
    <submittedName>
        <fullName evidence="5">Uncharacterized protein</fullName>
    </submittedName>
</protein>
<evidence type="ECO:0000256" key="4">
    <source>
        <dbReference type="SAM" id="MobiDB-lite"/>
    </source>
</evidence>
<dbReference type="Proteomes" id="UP000626109">
    <property type="component" value="Unassembled WGS sequence"/>
</dbReference>
<dbReference type="EMBL" id="CAJNNW010029099">
    <property type="protein sequence ID" value="CAE8699016.1"/>
    <property type="molecule type" value="Genomic_DNA"/>
</dbReference>
<accession>A0A813H7W1</accession>
<comment type="caution">
    <text evidence="5">The sequence shown here is derived from an EMBL/GenBank/DDBJ whole genome shotgun (WGS) entry which is preliminary data.</text>
</comment>
<keyword evidence="1" id="KW-0677">Repeat</keyword>
<dbReference type="Pfam" id="PF00023">
    <property type="entry name" value="Ank"/>
    <property type="match status" value="1"/>
</dbReference>
<dbReference type="AlphaFoldDB" id="A0A813H7W1"/>
<dbReference type="PANTHER" id="PTHR24161:SF85">
    <property type="entry name" value="PALMITOYLTRANSFERASE HIP14"/>
    <property type="match status" value="1"/>
</dbReference>
<evidence type="ECO:0000256" key="1">
    <source>
        <dbReference type="ARBA" id="ARBA00022737"/>
    </source>
</evidence>
<feature type="region of interest" description="Disordered" evidence="4">
    <location>
        <begin position="1"/>
        <end position="23"/>
    </location>
</feature>
<evidence type="ECO:0000313" key="7">
    <source>
        <dbReference type="Proteomes" id="UP000654075"/>
    </source>
</evidence>
<keyword evidence="2 3" id="KW-0040">ANK repeat</keyword>
<dbReference type="InterPro" id="IPR036770">
    <property type="entry name" value="Ankyrin_rpt-contain_sf"/>
</dbReference>